<feature type="non-terminal residue" evidence="2">
    <location>
        <position position="115"/>
    </location>
</feature>
<sequence>METRNIRIIYDSLTSNLTEKQKKILPLIVILLISGTAIGGYSLFRYFTTVPATLDVKITSSDPQYEIAVSSDVVFEPLSPTGLAFTVEFADNAPREFRQTEWVNFYLSAPANVYG</sequence>
<evidence type="ECO:0000256" key="1">
    <source>
        <dbReference type="SAM" id="Phobius"/>
    </source>
</evidence>
<feature type="transmembrane region" description="Helical" evidence="1">
    <location>
        <begin position="24"/>
        <end position="44"/>
    </location>
</feature>
<protein>
    <submittedName>
        <fullName evidence="2">Uncharacterized protein</fullName>
    </submittedName>
</protein>
<dbReference type="EMBL" id="BART01015597">
    <property type="protein sequence ID" value="GAG86547.1"/>
    <property type="molecule type" value="Genomic_DNA"/>
</dbReference>
<proteinExistence type="predicted"/>
<keyword evidence="1" id="KW-0812">Transmembrane</keyword>
<evidence type="ECO:0000313" key="2">
    <source>
        <dbReference type="EMBL" id="GAG86547.1"/>
    </source>
</evidence>
<accession>X1BZM5</accession>
<organism evidence="2">
    <name type="scientific">marine sediment metagenome</name>
    <dbReference type="NCBI Taxonomy" id="412755"/>
    <lineage>
        <taxon>unclassified sequences</taxon>
        <taxon>metagenomes</taxon>
        <taxon>ecological metagenomes</taxon>
    </lineage>
</organism>
<dbReference type="AlphaFoldDB" id="X1BZM5"/>
<reference evidence="2" key="1">
    <citation type="journal article" date="2014" name="Front. Microbiol.">
        <title>High frequency of phylogenetically diverse reductive dehalogenase-homologous genes in deep subseafloor sedimentary metagenomes.</title>
        <authorList>
            <person name="Kawai M."/>
            <person name="Futagami T."/>
            <person name="Toyoda A."/>
            <person name="Takaki Y."/>
            <person name="Nishi S."/>
            <person name="Hori S."/>
            <person name="Arai W."/>
            <person name="Tsubouchi T."/>
            <person name="Morono Y."/>
            <person name="Uchiyama I."/>
            <person name="Ito T."/>
            <person name="Fujiyama A."/>
            <person name="Inagaki F."/>
            <person name="Takami H."/>
        </authorList>
    </citation>
    <scope>NUCLEOTIDE SEQUENCE</scope>
    <source>
        <strain evidence="2">Expedition CK06-06</strain>
    </source>
</reference>
<gene>
    <name evidence="2" type="ORF">S01H4_30248</name>
</gene>
<keyword evidence="1" id="KW-1133">Transmembrane helix</keyword>
<name>X1BZM5_9ZZZZ</name>
<keyword evidence="1" id="KW-0472">Membrane</keyword>
<comment type="caution">
    <text evidence="2">The sequence shown here is derived from an EMBL/GenBank/DDBJ whole genome shotgun (WGS) entry which is preliminary data.</text>
</comment>